<evidence type="ECO:0000256" key="9">
    <source>
        <dbReference type="ARBA" id="ARBA00023136"/>
    </source>
</evidence>
<feature type="transmembrane region" description="Helical" evidence="12">
    <location>
        <begin position="132"/>
        <end position="156"/>
    </location>
</feature>
<evidence type="ECO:0000256" key="10">
    <source>
        <dbReference type="ARBA" id="ARBA00023157"/>
    </source>
</evidence>
<keyword evidence="9 12" id="KW-0472">Membrane</keyword>
<feature type="transmembrane region" description="Helical" evidence="12">
    <location>
        <begin position="288"/>
        <end position="308"/>
    </location>
</feature>
<dbReference type="PANTHER" id="PTHR35457">
    <property type="entry name" value="HEME A SYNTHASE"/>
    <property type="match status" value="1"/>
</dbReference>
<keyword evidence="8" id="KW-0350">Heme biosynthesis</keyword>
<sequence>MAEHLVHASGRKRLSPIKWLSAVTLTGLFLINLMGFVDSETGSTFGCGRDWPLCNGKFVPSAWDAHTFIEFSHRAVVGFVTILLVALSVWAVLRYRGRKHVKALAAISLIFVGLQAMLGAMAVFFVNPPAVLALHFGFSLIAFSGVLLMTISIWKLESDDSSLPRNGDRFKPLSVSIKRWIWTTLVYVYGAVYFGAYVSRTGAGDKFRGWPFPQESWMTAGNAVLLDYIHRSIALGLIVLMINLYIRAYLIRKTRPDIFRGTLLALLLMLMQALSGGLLIATRISLDAFLLHVSIMTFLFGSLSYLGIQTLQTSGFKLKGARTK</sequence>
<organism evidence="13 14">
    <name type="scientific">Ferviditalea candida</name>
    <dbReference type="NCBI Taxonomy" id="3108399"/>
    <lineage>
        <taxon>Bacteria</taxon>
        <taxon>Bacillati</taxon>
        <taxon>Bacillota</taxon>
        <taxon>Bacilli</taxon>
        <taxon>Bacillales</taxon>
        <taxon>Paenibacillaceae</taxon>
        <taxon>Ferviditalea</taxon>
    </lineage>
</organism>
<evidence type="ECO:0000313" key="13">
    <source>
        <dbReference type="EMBL" id="MEB3102021.1"/>
    </source>
</evidence>
<keyword evidence="10" id="KW-1015">Disulfide bond</keyword>
<feature type="transmembrane region" description="Helical" evidence="12">
    <location>
        <begin position="228"/>
        <end position="246"/>
    </location>
</feature>
<evidence type="ECO:0000256" key="6">
    <source>
        <dbReference type="ARBA" id="ARBA00023002"/>
    </source>
</evidence>
<evidence type="ECO:0000256" key="7">
    <source>
        <dbReference type="ARBA" id="ARBA00023004"/>
    </source>
</evidence>
<evidence type="ECO:0000313" key="14">
    <source>
        <dbReference type="Proteomes" id="UP001310386"/>
    </source>
</evidence>
<keyword evidence="4" id="KW-0479">Metal-binding</keyword>
<dbReference type="InterPro" id="IPR003780">
    <property type="entry name" value="COX15/CtaA_fam"/>
</dbReference>
<dbReference type="InterPro" id="IPR050450">
    <property type="entry name" value="COX15/CtaA_HemeA_synthase"/>
</dbReference>
<evidence type="ECO:0000256" key="8">
    <source>
        <dbReference type="ARBA" id="ARBA00023133"/>
    </source>
</evidence>
<keyword evidence="3 12" id="KW-0812">Transmembrane</keyword>
<name>A0ABU5ZL44_9BACL</name>
<dbReference type="PANTHER" id="PTHR35457:SF1">
    <property type="entry name" value="HEME A SYNTHASE"/>
    <property type="match status" value="1"/>
</dbReference>
<accession>A0ABU5ZL44</accession>
<keyword evidence="6" id="KW-0560">Oxidoreductase</keyword>
<feature type="transmembrane region" description="Helical" evidence="12">
    <location>
        <begin position="258"/>
        <end position="282"/>
    </location>
</feature>
<comment type="subcellular location">
    <subcellularLocation>
        <location evidence="1">Membrane</location>
        <topology evidence="1">Multi-pass membrane protein</topology>
    </subcellularLocation>
</comment>
<proteinExistence type="predicted"/>
<feature type="transmembrane region" description="Helical" evidence="12">
    <location>
        <begin position="177"/>
        <end position="198"/>
    </location>
</feature>
<reference evidence="13" key="1">
    <citation type="submission" date="2023-12" db="EMBL/GenBank/DDBJ databases">
        <title>Fervidustalea candida gen. nov., sp. nov., a novel member of the family Paenibacillaceae isolated from a geothermal area.</title>
        <authorList>
            <person name="Li W.-J."/>
            <person name="Jiao J.-Y."/>
            <person name="Chen Y."/>
        </authorList>
    </citation>
    <scope>NUCLEOTIDE SEQUENCE</scope>
    <source>
        <strain evidence="13">SYSU GA230002</strain>
    </source>
</reference>
<keyword evidence="5 12" id="KW-1133">Transmembrane helix</keyword>
<feature type="transmembrane region" description="Helical" evidence="12">
    <location>
        <begin position="75"/>
        <end position="93"/>
    </location>
</feature>
<evidence type="ECO:0000256" key="2">
    <source>
        <dbReference type="ARBA" id="ARBA00022475"/>
    </source>
</evidence>
<dbReference type="Proteomes" id="UP001310386">
    <property type="component" value="Unassembled WGS sequence"/>
</dbReference>
<evidence type="ECO:0000256" key="4">
    <source>
        <dbReference type="ARBA" id="ARBA00022723"/>
    </source>
</evidence>
<feature type="transmembrane region" description="Helical" evidence="12">
    <location>
        <begin position="19"/>
        <end position="37"/>
    </location>
</feature>
<comment type="pathway">
    <text evidence="11">Porphyrin-containing compound metabolism.</text>
</comment>
<evidence type="ECO:0000256" key="1">
    <source>
        <dbReference type="ARBA" id="ARBA00004141"/>
    </source>
</evidence>
<evidence type="ECO:0000256" key="11">
    <source>
        <dbReference type="ARBA" id="ARBA00023444"/>
    </source>
</evidence>
<dbReference type="Pfam" id="PF02628">
    <property type="entry name" value="COX15-CtaA"/>
    <property type="match status" value="1"/>
</dbReference>
<evidence type="ECO:0000256" key="3">
    <source>
        <dbReference type="ARBA" id="ARBA00022692"/>
    </source>
</evidence>
<dbReference type="EMBL" id="JAYJLD010000012">
    <property type="protein sequence ID" value="MEB3102021.1"/>
    <property type="molecule type" value="Genomic_DNA"/>
</dbReference>
<dbReference type="RefSeq" id="WP_371754139.1">
    <property type="nucleotide sequence ID" value="NZ_JAYJLD010000012.1"/>
</dbReference>
<gene>
    <name evidence="13" type="ORF">VF724_10130</name>
</gene>
<keyword evidence="7" id="KW-0408">Iron</keyword>
<feature type="transmembrane region" description="Helical" evidence="12">
    <location>
        <begin position="105"/>
        <end position="126"/>
    </location>
</feature>
<comment type="caution">
    <text evidence="13">The sequence shown here is derived from an EMBL/GenBank/DDBJ whole genome shotgun (WGS) entry which is preliminary data.</text>
</comment>
<keyword evidence="14" id="KW-1185">Reference proteome</keyword>
<evidence type="ECO:0000256" key="5">
    <source>
        <dbReference type="ARBA" id="ARBA00022989"/>
    </source>
</evidence>
<evidence type="ECO:0000256" key="12">
    <source>
        <dbReference type="SAM" id="Phobius"/>
    </source>
</evidence>
<keyword evidence="2" id="KW-1003">Cell membrane</keyword>
<protein>
    <submittedName>
        <fullName evidence="13">COX15/CtaA family protein</fullName>
    </submittedName>
</protein>